<dbReference type="STRING" id="1754192.A0A1Y1VXZ1"/>
<proteinExistence type="predicted"/>
<reference evidence="4 5" key="2">
    <citation type="submission" date="2016-08" db="EMBL/GenBank/DDBJ databases">
        <title>Pervasive Adenine N6-methylation of Active Genes in Fungi.</title>
        <authorList>
            <consortium name="DOE Joint Genome Institute"/>
            <person name="Mondo S.J."/>
            <person name="Dannebaum R.O."/>
            <person name="Kuo R.C."/>
            <person name="Labutti K."/>
            <person name="Haridas S."/>
            <person name="Kuo A."/>
            <person name="Salamov A."/>
            <person name="Ahrendt S.R."/>
            <person name="Lipzen A."/>
            <person name="Sullivan W."/>
            <person name="Andreopoulos W.B."/>
            <person name="Clum A."/>
            <person name="Lindquist E."/>
            <person name="Daum C."/>
            <person name="Ramamoorthy G.K."/>
            <person name="Gryganskyi A."/>
            <person name="Culley D."/>
            <person name="Magnuson J.K."/>
            <person name="James T.Y."/>
            <person name="O'Malley M.A."/>
            <person name="Stajich J.E."/>
            <person name="Spatafora J.W."/>
            <person name="Visel A."/>
            <person name="Grigoriev I.V."/>
        </authorList>
    </citation>
    <scope>NUCLEOTIDE SEQUENCE [LARGE SCALE GENOMIC DNA]</scope>
    <source>
        <strain evidence="4 5">S4</strain>
    </source>
</reference>
<dbReference type="Proteomes" id="UP000193944">
    <property type="component" value="Unassembled WGS sequence"/>
</dbReference>
<feature type="repeat" description="ANK" evidence="3">
    <location>
        <begin position="49"/>
        <end position="82"/>
    </location>
</feature>
<evidence type="ECO:0000256" key="2">
    <source>
        <dbReference type="ARBA" id="ARBA00023043"/>
    </source>
</evidence>
<comment type="caution">
    <text evidence="4">The sequence shown here is derived from an EMBL/GenBank/DDBJ whole genome shotgun (WGS) entry which is preliminary data.</text>
</comment>
<dbReference type="InterPro" id="IPR002110">
    <property type="entry name" value="Ankyrin_rpt"/>
</dbReference>
<dbReference type="OrthoDB" id="2163089at2759"/>
<evidence type="ECO:0000256" key="3">
    <source>
        <dbReference type="PROSITE-ProRule" id="PRU00023"/>
    </source>
</evidence>
<sequence>EIIQYLFDHGANLQMINEEIINYLKQHYDFDLLKLLVKNNFDINQKDKRGCLLLNDIISHGDMNELAKGLIDCGADVNIKDRYGKDTPLMYSIKSKNKEMVQYLLEHGADLQMDNDIIVEYIKFYHTDSNILKLLIDHGFNINQTDSLNEYLLNHFIIHHNNEIVKDLINYGTDVNIKDYEFGNISLIYAIKEKNLEIVQYIIDHGSEIHYFNKNGESPLFYAI</sequence>
<dbReference type="GO" id="GO:0000976">
    <property type="term" value="F:transcription cis-regulatory region binding"/>
    <property type="evidence" value="ECO:0007669"/>
    <property type="project" value="TreeGrafter"/>
</dbReference>
<protein>
    <submittedName>
        <fullName evidence="4">Ankyrin</fullName>
    </submittedName>
</protein>
<dbReference type="PROSITE" id="PS50297">
    <property type="entry name" value="ANK_REP_REGION"/>
    <property type="match status" value="1"/>
</dbReference>
<evidence type="ECO:0000256" key="1">
    <source>
        <dbReference type="ARBA" id="ARBA00022737"/>
    </source>
</evidence>
<dbReference type="GO" id="GO:0045944">
    <property type="term" value="P:positive regulation of transcription by RNA polymerase II"/>
    <property type="evidence" value="ECO:0007669"/>
    <property type="project" value="TreeGrafter"/>
</dbReference>
<organism evidence="4 5">
    <name type="scientific">Anaeromyces robustus</name>
    <dbReference type="NCBI Taxonomy" id="1754192"/>
    <lineage>
        <taxon>Eukaryota</taxon>
        <taxon>Fungi</taxon>
        <taxon>Fungi incertae sedis</taxon>
        <taxon>Chytridiomycota</taxon>
        <taxon>Chytridiomycota incertae sedis</taxon>
        <taxon>Neocallimastigomycetes</taxon>
        <taxon>Neocallimastigales</taxon>
        <taxon>Neocallimastigaceae</taxon>
        <taxon>Anaeromyces</taxon>
    </lineage>
</organism>
<dbReference type="PANTHER" id="PTHR24193:SF121">
    <property type="entry name" value="ADA2A-CONTAINING COMPLEX COMPONENT 3, ISOFORM D"/>
    <property type="match status" value="1"/>
</dbReference>
<dbReference type="Pfam" id="PF12796">
    <property type="entry name" value="Ank_2"/>
    <property type="match status" value="2"/>
</dbReference>
<evidence type="ECO:0000313" key="5">
    <source>
        <dbReference type="Proteomes" id="UP000193944"/>
    </source>
</evidence>
<dbReference type="SMART" id="SM00248">
    <property type="entry name" value="ANK"/>
    <property type="match status" value="5"/>
</dbReference>
<accession>A0A1Y1VXZ1</accession>
<dbReference type="Gene3D" id="1.25.40.20">
    <property type="entry name" value="Ankyrin repeat-containing domain"/>
    <property type="match status" value="2"/>
</dbReference>
<gene>
    <name evidence="4" type="ORF">BCR32DRAFT_178421</name>
</gene>
<dbReference type="EMBL" id="MCFG01000449">
    <property type="protein sequence ID" value="ORX66083.1"/>
    <property type="molecule type" value="Genomic_DNA"/>
</dbReference>
<keyword evidence="2 3" id="KW-0040">ANK repeat</keyword>
<dbReference type="InterPro" id="IPR036770">
    <property type="entry name" value="Ankyrin_rpt-contain_sf"/>
</dbReference>
<dbReference type="SUPFAM" id="SSF48403">
    <property type="entry name" value="Ankyrin repeat"/>
    <property type="match status" value="1"/>
</dbReference>
<dbReference type="InterPro" id="IPR050663">
    <property type="entry name" value="Ankyrin-SOCS_Box"/>
</dbReference>
<dbReference type="PROSITE" id="PS50088">
    <property type="entry name" value="ANK_REPEAT"/>
    <property type="match status" value="3"/>
</dbReference>
<keyword evidence="1" id="KW-0677">Repeat</keyword>
<dbReference type="GO" id="GO:0005634">
    <property type="term" value="C:nucleus"/>
    <property type="evidence" value="ECO:0007669"/>
    <property type="project" value="TreeGrafter"/>
</dbReference>
<evidence type="ECO:0000313" key="4">
    <source>
        <dbReference type="EMBL" id="ORX66083.1"/>
    </source>
</evidence>
<feature type="repeat" description="ANK" evidence="3">
    <location>
        <begin position="84"/>
        <end position="116"/>
    </location>
</feature>
<feature type="non-terminal residue" evidence="4">
    <location>
        <position position="1"/>
    </location>
</feature>
<keyword evidence="5" id="KW-1185">Reference proteome</keyword>
<name>A0A1Y1VXZ1_9FUNG</name>
<dbReference type="PANTHER" id="PTHR24193">
    <property type="entry name" value="ANKYRIN REPEAT PROTEIN"/>
    <property type="match status" value="1"/>
</dbReference>
<dbReference type="AlphaFoldDB" id="A0A1Y1VXZ1"/>
<reference evidence="4 5" key="1">
    <citation type="submission" date="2016-08" db="EMBL/GenBank/DDBJ databases">
        <title>A Parts List for Fungal Cellulosomes Revealed by Comparative Genomics.</title>
        <authorList>
            <consortium name="DOE Joint Genome Institute"/>
            <person name="Haitjema C.H."/>
            <person name="Gilmore S.P."/>
            <person name="Henske J.K."/>
            <person name="Solomon K.V."/>
            <person name="De Groot R."/>
            <person name="Kuo A."/>
            <person name="Mondo S.J."/>
            <person name="Salamov A.A."/>
            <person name="Labutti K."/>
            <person name="Zhao Z."/>
            <person name="Chiniquy J."/>
            <person name="Barry K."/>
            <person name="Brewer H.M."/>
            <person name="Purvine S.O."/>
            <person name="Wright A.T."/>
            <person name="Boxma B."/>
            <person name="Van Alen T."/>
            <person name="Hackstein J.H."/>
            <person name="Baker S.E."/>
            <person name="Grigoriev I.V."/>
            <person name="O'Malley M.A."/>
        </authorList>
    </citation>
    <scope>NUCLEOTIDE SEQUENCE [LARGE SCALE GENOMIC DNA]</scope>
    <source>
        <strain evidence="4 5">S4</strain>
    </source>
</reference>
<feature type="repeat" description="ANK" evidence="3">
    <location>
        <begin position="182"/>
        <end position="214"/>
    </location>
</feature>
<feature type="non-terminal residue" evidence="4">
    <location>
        <position position="224"/>
    </location>
</feature>